<feature type="domain" description="HTH cro/C1-type" evidence="1">
    <location>
        <begin position="11"/>
        <end position="65"/>
    </location>
</feature>
<organism evidence="2 3">
    <name type="scientific">Paenibacillus macerans</name>
    <name type="common">Bacillus macerans</name>
    <dbReference type="NCBI Taxonomy" id="44252"/>
    <lineage>
        <taxon>Bacteria</taxon>
        <taxon>Bacillati</taxon>
        <taxon>Bacillota</taxon>
        <taxon>Bacilli</taxon>
        <taxon>Bacillales</taxon>
        <taxon>Paenibacillaceae</taxon>
        <taxon>Paenibacillus</taxon>
    </lineage>
</organism>
<evidence type="ECO:0000259" key="1">
    <source>
        <dbReference type="PROSITE" id="PS50943"/>
    </source>
</evidence>
<dbReference type="CDD" id="cd00093">
    <property type="entry name" value="HTH_XRE"/>
    <property type="match status" value="1"/>
</dbReference>
<dbReference type="RefSeq" id="WP_036622619.1">
    <property type="nucleotide sequence ID" value="NZ_JAKOBR010000049.1"/>
</dbReference>
<evidence type="ECO:0000313" key="2">
    <source>
        <dbReference type="EMBL" id="KFN09190.1"/>
    </source>
</evidence>
<reference evidence="2 3" key="1">
    <citation type="submission" date="2014-04" db="EMBL/GenBank/DDBJ databases">
        <authorList>
            <person name="Bishop-Lilly K.A."/>
            <person name="Broomall S.M."/>
            <person name="Chain P.S."/>
            <person name="Chertkov O."/>
            <person name="Coyne S.R."/>
            <person name="Daligault H.E."/>
            <person name="Davenport K.W."/>
            <person name="Erkkila T."/>
            <person name="Frey K.G."/>
            <person name="Gibbons H.S."/>
            <person name="Gu W."/>
            <person name="Jaissle J."/>
            <person name="Johnson S.L."/>
            <person name="Koroleva G.I."/>
            <person name="Ladner J.T."/>
            <person name="Lo C.-C."/>
            <person name="Minogue T.D."/>
            <person name="Munk C."/>
            <person name="Palacios G.F."/>
            <person name="Redden C.L."/>
            <person name="Rosenzweig C.N."/>
            <person name="Scholz M.B."/>
            <person name="Teshima H."/>
            <person name="Xu Y."/>
        </authorList>
    </citation>
    <scope>NUCLEOTIDE SEQUENCE [LARGE SCALE GENOMIC DNA]</scope>
    <source>
        <strain evidence="2 3">8244</strain>
    </source>
</reference>
<keyword evidence="3" id="KW-1185">Reference proteome</keyword>
<dbReference type="InterPro" id="IPR010982">
    <property type="entry name" value="Lambda_DNA-bd_dom_sf"/>
</dbReference>
<dbReference type="GeneID" id="77006939"/>
<dbReference type="PROSITE" id="PS50943">
    <property type="entry name" value="HTH_CROC1"/>
    <property type="match status" value="1"/>
</dbReference>
<dbReference type="SUPFAM" id="SSF47413">
    <property type="entry name" value="lambda repressor-like DNA-binding domains"/>
    <property type="match status" value="1"/>
</dbReference>
<dbReference type="HOGENOM" id="CLU_046846_1_0_9"/>
<sequence>MKPASTIRSQLEDYLKNKRLSLNQFTELTGINSGTLSGIINGHRPIAMQQLDRITEGMGLPEGYFYDLYVDECFFQAAPDWRRLGPFLRRCAELNKLDCIERSIRLMLDNLSYIPLLFHLAEQFFHEGKQEAAILLYEAVAEGEQKQHSERLALCQYRLFTLRLSKDQNRNLLLTVQFEPFVDRLDEPYQLDALNDLINVFGSLRHWEKVKELAEKLKIKATIHYELNGSKKSPETQKQIVFYIFYSYLSLGAAHFILEDYENALHYVSLYTDCSWVKNPTEDEVAVIEQFQEWAEGNRHMYQLVSGKVEVLSEYLEYISAREYEVFPALCEIVTAANKFDINIDDALEKYTSYLTYEEQHHRIKKISEQYTGDRYANLLAGLGEYYLNKKAFAQGLEYVLDSLAFAIEIYNRYGMLKCIGLFEQYRNFASEAANERYKNLISEVQKLNEKKVGYMDIYM</sequence>
<gene>
    <name evidence="2" type="ORF">DJ90_2753</name>
</gene>
<accession>A0A090ZG37</accession>
<dbReference type="Gene3D" id="1.10.260.40">
    <property type="entry name" value="lambda repressor-like DNA-binding domains"/>
    <property type="match status" value="1"/>
</dbReference>
<name>A0A090ZG37_PAEMA</name>
<dbReference type="Proteomes" id="UP000029278">
    <property type="component" value="Unassembled WGS sequence"/>
</dbReference>
<dbReference type="AlphaFoldDB" id="A0A090ZG37"/>
<dbReference type="PATRIC" id="fig|44252.3.peg.2682"/>
<dbReference type="SMART" id="SM00530">
    <property type="entry name" value="HTH_XRE"/>
    <property type="match status" value="1"/>
</dbReference>
<protein>
    <submittedName>
        <fullName evidence="2">Helix-turn-helix domain protein</fullName>
    </submittedName>
</protein>
<proteinExistence type="predicted"/>
<comment type="caution">
    <text evidence="2">The sequence shown here is derived from an EMBL/GenBank/DDBJ whole genome shotgun (WGS) entry which is preliminary data.</text>
</comment>
<dbReference type="EMBL" id="JMQA01000024">
    <property type="protein sequence ID" value="KFN09190.1"/>
    <property type="molecule type" value="Genomic_DNA"/>
</dbReference>
<dbReference type="InterPro" id="IPR001387">
    <property type="entry name" value="Cro/C1-type_HTH"/>
</dbReference>
<dbReference type="GO" id="GO:0003677">
    <property type="term" value="F:DNA binding"/>
    <property type="evidence" value="ECO:0007669"/>
    <property type="project" value="InterPro"/>
</dbReference>
<evidence type="ECO:0000313" key="3">
    <source>
        <dbReference type="Proteomes" id="UP000029278"/>
    </source>
</evidence>